<dbReference type="InterPro" id="IPR011041">
    <property type="entry name" value="Quinoprot_gluc/sorb_DH_b-prop"/>
</dbReference>
<evidence type="ECO:0000256" key="6">
    <source>
        <dbReference type="ARBA" id="ARBA00023163"/>
    </source>
</evidence>
<dbReference type="PROSITE" id="PS50082">
    <property type="entry name" value="WD_REPEATS_2"/>
    <property type="match status" value="1"/>
</dbReference>
<dbReference type="GO" id="GO:0006364">
    <property type="term" value="P:rRNA processing"/>
    <property type="evidence" value="ECO:0007669"/>
    <property type="project" value="UniProtKB-KW"/>
</dbReference>
<dbReference type="InParanoid" id="A0A3N4LMI3"/>
<dbReference type="InterPro" id="IPR001680">
    <property type="entry name" value="WD40_rpt"/>
</dbReference>
<dbReference type="SMART" id="SM00320">
    <property type="entry name" value="WD40"/>
    <property type="match status" value="2"/>
</dbReference>
<dbReference type="GO" id="GO:0032040">
    <property type="term" value="C:small-subunit processome"/>
    <property type="evidence" value="ECO:0007669"/>
    <property type="project" value="InterPro"/>
</dbReference>
<proteinExistence type="predicted"/>
<gene>
    <name evidence="10" type="ORF">L211DRAFT_868161</name>
</gene>
<comment type="subcellular location">
    <subcellularLocation>
        <location evidence="1">Nucleus</location>
        <location evidence="1">Nucleolus</location>
    </subcellularLocation>
</comment>
<dbReference type="OrthoDB" id="4096at2759"/>
<evidence type="ECO:0000313" key="11">
    <source>
        <dbReference type="Proteomes" id="UP000267821"/>
    </source>
</evidence>
<reference evidence="10 11" key="1">
    <citation type="journal article" date="2018" name="Nat. Ecol. Evol.">
        <title>Pezizomycetes genomes reveal the molecular basis of ectomycorrhizal truffle lifestyle.</title>
        <authorList>
            <person name="Murat C."/>
            <person name="Payen T."/>
            <person name="Noel B."/>
            <person name="Kuo A."/>
            <person name="Morin E."/>
            <person name="Chen J."/>
            <person name="Kohler A."/>
            <person name="Krizsan K."/>
            <person name="Balestrini R."/>
            <person name="Da Silva C."/>
            <person name="Montanini B."/>
            <person name="Hainaut M."/>
            <person name="Levati E."/>
            <person name="Barry K.W."/>
            <person name="Belfiori B."/>
            <person name="Cichocki N."/>
            <person name="Clum A."/>
            <person name="Dockter R.B."/>
            <person name="Fauchery L."/>
            <person name="Guy J."/>
            <person name="Iotti M."/>
            <person name="Le Tacon F."/>
            <person name="Lindquist E.A."/>
            <person name="Lipzen A."/>
            <person name="Malagnac F."/>
            <person name="Mello A."/>
            <person name="Molinier V."/>
            <person name="Miyauchi S."/>
            <person name="Poulain J."/>
            <person name="Riccioni C."/>
            <person name="Rubini A."/>
            <person name="Sitrit Y."/>
            <person name="Splivallo R."/>
            <person name="Traeger S."/>
            <person name="Wang M."/>
            <person name="Zifcakova L."/>
            <person name="Wipf D."/>
            <person name="Zambonelli A."/>
            <person name="Paolocci F."/>
            <person name="Nowrousian M."/>
            <person name="Ottonello S."/>
            <person name="Baldrian P."/>
            <person name="Spatafora J.W."/>
            <person name="Henrissat B."/>
            <person name="Nagy L.G."/>
            <person name="Aury J.M."/>
            <person name="Wincker P."/>
            <person name="Grigoriev I.V."/>
            <person name="Bonfante P."/>
            <person name="Martin F.M."/>
        </authorList>
    </citation>
    <scope>NUCLEOTIDE SEQUENCE [LARGE SCALE GENOMIC DNA]</scope>
    <source>
        <strain evidence="10 11">ATCC MYA-4762</strain>
    </source>
</reference>
<dbReference type="STRING" id="1051890.A0A3N4LMI3"/>
<feature type="region of interest" description="Disordered" evidence="9">
    <location>
        <begin position="403"/>
        <end position="434"/>
    </location>
</feature>
<dbReference type="PANTHER" id="PTHR44215">
    <property type="entry name" value="WD REPEAT-CONTAINING PROTEIN 75"/>
    <property type="match status" value="1"/>
</dbReference>
<feature type="compositionally biased region" description="Basic and acidic residues" evidence="9">
    <location>
        <begin position="408"/>
        <end position="434"/>
    </location>
</feature>
<dbReference type="InterPro" id="IPR015943">
    <property type="entry name" value="WD40/YVTN_repeat-like_dom_sf"/>
</dbReference>
<organism evidence="10 11">
    <name type="scientific">Terfezia boudieri ATCC MYA-4762</name>
    <dbReference type="NCBI Taxonomy" id="1051890"/>
    <lineage>
        <taxon>Eukaryota</taxon>
        <taxon>Fungi</taxon>
        <taxon>Dikarya</taxon>
        <taxon>Ascomycota</taxon>
        <taxon>Pezizomycotina</taxon>
        <taxon>Pezizomycetes</taxon>
        <taxon>Pezizales</taxon>
        <taxon>Pezizaceae</taxon>
        <taxon>Terfezia</taxon>
    </lineage>
</organism>
<dbReference type="PANTHER" id="PTHR44215:SF1">
    <property type="entry name" value="WD REPEAT-CONTAINING PROTEIN 75"/>
    <property type="match status" value="1"/>
</dbReference>
<keyword evidence="2" id="KW-0690">Ribosome biogenesis</keyword>
<name>A0A3N4LMI3_9PEZI</name>
<dbReference type="Gene3D" id="2.130.10.10">
    <property type="entry name" value="YVTN repeat-like/Quinoprotein amine dehydrogenase"/>
    <property type="match status" value="2"/>
</dbReference>
<evidence type="ECO:0000256" key="7">
    <source>
        <dbReference type="ARBA" id="ARBA00023242"/>
    </source>
</evidence>
<dbReference type="GO" id="GO:2000234">
    <property type="term" value="P:positive regulation of rRNA processing"/>
    <property type="evidence" value="ECO:0007669"/>
    <property type="project" value="TreeGrafter"/>
</dbReference>
<accession>A0A3N4LMI3</accession>
<dbReference type="GO" id="GO:0045943">
    <property type="term" value="P:positive regulation of transcription by RNA polymerase I"/>
    <property type="evidence" value="ECO:0007669"/>
    <property type="project" value="InterPro"/>
</dbReference>
<dbReference type="EMBL" id="ML121543">
    <property type="protein sequence ID" value="RPB24016.1"/>
    <property type="molecule type" value="Genomic_DNA"/>
</dbReference>
<evidence type="ECO:0000256" key="8">
    <source>
        <dbReference type="PROSITE-ProRule" id="PRU00221"/>
    </source>
</evidence>
<keyword evidence="3" id="KW-0698">rRNA processing</keyword>
<sequence length="1301" mass="141552">MPMPILNDLAKHRIPSRDAATAAKIVNFARASPFAKRFVLGFNKPDYGFSTVKITCTILHYQVDSVRQCSIRLHTAMAPDSETPVTAHRKTKASPSKAAAETDTVKARKGGKHQQSLGEAREKELEAVVAAEIPEPTPPGKKQKKDNKKTEQQTIQLQAPVPQLVELPGDILKDGAKINKKKQAIVLRAAQGIKLENGKLKRTEDTSAKLSKKEQASILGKPKKKSHAKAKAVAPVEESEVEGEETEEENDLIPMYRTFHSGGGKFLPIAPAFSKDEQYIFLALPHALRVYSTKTSLLNRIFNIPGSNHDLPPTSEKRIVSYCLDPANENQVFVTTYSGKIFLWNWAEGELMEKWDTDHDILLMEVCADEEVIAKVQKKGDLEKVTVGKRVVYLVAQPRDQLLAKSKNQQEPEKGPSKESTETPRKSADKKGIEKHKNYKSVTDQLIAKELKRSPWGFFQVFLEAEQTKKKSISGSRLRKLHKVPGPVTSFKVLAKGTLIVGISGHTLWIGNKSRVTEKEQKGVWGTWRFYTVDSEISCMDVNVLDVNLRIDKKGEQKGDGRAKGYVAVGDVKGQIYIWHNILNNDGHGEKLKDMRRLHWHRNVVGSVQFSKDGNYLISGGNETVLVFWQIDTGHKEFLPHLTSAIEHIVLSPSGTSYGIRLSDNSVMVLSTTELKPKSNIAGIQAASLPVYLPSQPDANLLTAIDILQQEENDGVSKLTYRISAPRVPCAIHPTQSSQLLLATSSHSTSSLLITPEAATAESCPYLQTYDIFADRPVAKQALTRTHATDVKIGPSGNSLVEPNVRLLSVSKNGEWLASLDEWSPPLQDTYDHALLDPSTHTPGGREVFLKFWRKDNAAWELVTRVDSPHPDTITTTFSGGAKVLDLVALPSAKNAGFATLGADGCVRIWKARVRSRGGVVVKHKDLEKGGVKSGEDIVQVNWGCRKVIHFVKGNAIASTSSSGALAVSYDGSVLAVAVNVVGATTAAASPGASTSSAIYVLDPTTGLTLHTLLGLQSGSISSLRIIDRYLVILGTNKLIVFDLVRGRVKWELPIMHLLQHSESPRSEELFMDADMSKGTIAVGANFQLASGKEEVTLFGRREENEHCHWGLVLAVFDLAYSKPVPVFRTVRMGVAMSALKAVPIPAEPTGAGSGYLYLDIFARVNYLTPSTIAVSQPASAAVEAPPLAQGLSAIYAAPPAKEDEYMIPEEVEVDLDMRTPVSSEMLSNVLFEHSGATGGEGGVVESMQMVYGMMDLAEVFERVMGLYARPPLQGDGVEGEGEGVYICIGGGGGGGGGNGG</sequence>
<evidence type="ECO:0000256" key="9">
    <source>
        <dbReference type="SAM" id="MobiDB-lite"/>
    </source>
</evidence>
<dbReference type="InterPro" id="IPR036322">
    <property type="entry name" value="WD40_repeat_dom_sf"/>
</dbReference>
<dbReference type="GO" id="GO:0003723">
    <property type="term" value="F:RNA binding"/>
    <property type="evidence" value="ECO:0007669"/>
    <property type="project" value="InterPro"/>
</dbReference>
<dbReference type="PROSITE" id="PS50294">
    <property type="entry name" value="WD_REPEATS_REGION"/>
    <property type="match status" value="1"/>
</dbReference>
<evidence type="ECO:0000256" key="2">
    <source>
        <dbReference type="ARBA" id="ARBA00022517"/>
    </source>
</evidence>
<feature type="region of interest" description="Disordered" evidence="9">
    <location>
        <begin position="202"/>
        <end position="249"/>
    </location>
</feature>
<dbReference type="Proteomes" id="UP000267821">
    <property type="component" value="Unassembled WGS sequence"/>
</dbReference>
<keyword evidence="5" id="KW-0677">Repeat</keyword>
<dbReference type="SUPFAM" id="SSF50952">
    <property type="entry name" value="Soluble quinoprotein glucose dehydrogenase"/>
    <property type="match status" value="1"/>
</dbReference>
<feature type="compositionally biased region" description="Basic and acidic residues" evidence="9">
    <location>
        <begin position="202"/>
        <end position="215"/>
    </location>
</feature>
<feature type="compositionally biased region" description="Acidic residues" evidence="9">
    <location>
        <begin position="237"/>
        <end position="249"/>
    </location>
</feature>
<protein>
    <submittedName>
        <fullName evidence="10">WD40 repeat-like protein</fullName>
    </submittedName>
</protein>
<feature type="compositionally biased region" description="Basic residues" evidence="9">
    <location>
        <begin position="221"/>
        <end position="230"/>
    </location>
</feature>
<keyword evidence="6" id="KW-0804">Transcription</keyword>
<evidence type="ECO:0000256" key="4">
    <source>
        <dbReference type="ARBA" id="ARBA00022574"/>
    </source>
</evidence>
<feature type="region of interest" description="Disordered" evidence="9">
    <location>
        <begin position="80"/>
        <end position="155"/>
    </location>
</feature>
<keyword evidence="7" id="KW-0539">Nucleus</keyword>
<evidence type="ECO:0000256" key="5">
    <source>
        <dbReference type="ARBA" id="ARBA00022737"/>
    </source>
</evidence>
<dbReference type="Pfam" id="PF23869">
    <property type="entry name" value="Beta-prop_WDR75_1st"/>
    <property type="match status" value="1"/>
</dbReference>
<dbReference type="InterPro" id="IPR053826">
    <property type="entry name" value="WDR75"/>
</dbReference>
<evidence type="ECO:0000256" key="3">
    <source>
        <dbReference type="ARBA" id="ARBA00022552"/>
    </source>
</evidence>
<dbReference type="SUPFAM" id="SSF50978">
    <property type="entry name" value="WD40 repeat-like"/>
    <property type="match status" value="2"/>
</dbReference>
<feature type="repeat" description="WD" evidence="8">
    <location>
        <begin position="598"/>
        <end position="639"/>
    </location>
</feature>
<evidence type="ECO:0000256" key="1">
    <source>
        <dbReference type="ARBA" id="ARBA00004604"/>
    </source>
</evidence>
<keyword evidence="4 8" id="KW-0853">WD repeat</keyword>
<keyword evidence="11" id="KW-1185">Reference proteome</keyword>
<evidence type="ECO:0000313" key="10">
    <source>
        <dbReference type="EMBL" id="RPB24016.1"/>
    </source>
</evidence>